<reference evidence="4 5" key="1">
    <citation type="submission" date="2021-03" db="EMBL/GenBank/DDBJ databases">
        <title>Genomic Encyclopedia of Type Strains, Phase IV (KMG-IV): sequencing the most valuable type-strain genomes for metagenomic binning, comparative biology and taxonomic classification.</title>
        <authorList>
            <person name="Goeker M."/>
        </authorList>
    </citation>
    <scope>NUCLEOTIDE SEQUENCE [LARGE SCALE GENOMIC DNA]</scope>
    <source>
        <strain evidence="4 5">DSM 6139</strain>
    </source>
</reference>
<comment type="caution">
    <text evidence="4">The sequence shown here is derived from an EMBL/GenBank/DDBJ whole genome shotgun (WGS) entry which is preliminary data.</text>
</comment>
<evidence type="ECO:0000313" key="5">
    <source>
        <dbReference type="Proteomes" id="UP001519271"/>
    </source>
</evidence>
<evidence type="ECO:0000259" key="3">
    <source>
        <dbReference type="Pfam" id="PF01156"/>
    </source>
</evidence>
<dbReference type="CDD" id="cd02651">
    <property type="entry name" value="nuc_hydro_IU_UC_XIUA"/>
    <property type="match status" value="1"/>
</dbReference>
<dbReference type="InterPro" id="IPR015910">
    <property type="entry name" value="I/U_nuclsd_hydro_CS"/>
</dbReference>
<dbReference type="GO" id="GO:0016798">
    <property type="term" value="F:hydrolase activity, acting on glycosyl bonds"/>
    <property type="evidence" value="ECO:0007669"/>
    <property type="project" value="UniProtKB-KW"/>
</dbReference>
<dbReference type="PANTHER" id="PTHR12304:SF4">
    <property type="entry name" value="URIDINE NUCLEOSIDASE"/>
    <property type="match status" value="1"/>
</dbReference>
<accession>A0ABS4G384</accession>
<feature type="domain" description="Inosine/uridine-preferring nucleoside hydrolase" evidence="3">
    <location>
        <begin position="6"/>
        <end position="294"/>
    </location>
</feature>
<dbReference type="PANTHER" id="PTHR12304">
    <property type="entry name" value="INOSINE-URIDINE PREFERRING NUCLEOSIDE HYDROLASE"/>
    <property type="match status" value="1"/>
</dbReference>
<evidence type="ECO:0000256" key="1">
    <source>
        <dbReference type="ARBA" id="ARBA00022801"/>
    </source>
</evidence>
<sequence>MGKIPVIIDTDPGHDDAIALMLAISSDILDIRGITVSAGNSTLDNTTGNALRILTHLSSSVKVYKGAERPILSVLKPSKSIHGENGLAGTSLPEPKGMAELRNAVQFLEDEVKHSVEKIKIIALGPLTNIATFILSSPELRHRISEIFMMGGAVFGGNRTPAAEFNVWQDPEAAHIVFESGIPIVMCGLDVTRKCGMLEKDMERIRKSKGKACVLATEIIDFFGNATGNSEVIFHDAVAVARVLRPELFRASNYNVVIDLDGRYTRGCTVTDTIGISGGRINAEVVMDADREGVSAFIAESLLKLDGESGRVIC</sequence>
<name>A0ABS4G384_9CLOT</name>
<dbReference type="InterPro" id="IPR001910">
    <property type="entry name" value="Inosine/uridine_hydrolase_dom"/>
</dbReference>
<dbReference type="Gene3D" id="3.90.245.10">
    <property type="entry name" value="Ribonucleoside hydrolase-like"/>
    <property type="match status" value="1"/>
</dbReference>
<dbReference type="EC" id="3.2.-.-" evidence="4"/>
<dbReference type="RefSeq" id="WP_209459210.1">
    <property type="nucleotide sequence ID" value="NZ_JAGGKC010000010.1"/>
</dbReference>
<gene>
    <name evidence="4" type="ORF">J2Z34_001476</name>
</gene>
<keyword evidence="2 4" id="KW-0326">Glycosidase</keyword>
<dbReference type="PROSITE" id="PS01247">
    <property type="entry name" value="IUNH"/>
    <property type="match status" value="1"/>
</dbReference>
<keyword evidence="5" id="KW-1185">Reference proteome</keyword>
<dbReference type="SUPFAM" id="SSF53590">
    <property type="entry name" value="Nucleoside hydrolase"/>
    <property type="match status" value="1"/>
</dbReference>
<dbReference type="EMBL" id="JAGGKC010000010">
    <property type="protein sequence ID" value="MBP1918991.1"/>
    <property type="molecule type" value="Genomic_DNA"/>
</dbReference>
<proteinExistence type="predicted"/>
<organism evidence="4 5">
    <name type="scientific">Youngiibacter multivorans</name>
    <dbReference type="NCBI Taxonomy" id="937251"/>
    <lineage>
        <taxon>Bacteria</taxon>
        <taxon>Bacillati</taxon>
        <taxon>Bacillota</taxon>
        <taxon>Clostridia</taxon>
        <taxon>Eubacteriales</taxon>
        <taxon>Clostridiaceae</taxon>
        <taxon>Youngiibacter</taxon>
    </lineage>
</organism>
<dbReference type="Pfam" id="PF01156">
    <property type="entry name" value="IU_nuc_hydro"/>
    <property type="match status" value="1"/>
</dbReference>
<dbReference type="InterPro" id="IPR036452">
    <property type="entry name" value="Ribo_hydro-like"/>
</dbReference>
<dbReference type="InterPro" id="IPR023186">
    <property type="entry name" value="IUNH"/>
</dbReference>
<evidence type="ECO:0000313" key="4">
    <source>
        <dbReference type="EMBL" id="MBP1918991.1"/>
    </source>
</evidence>
<keyword evidence="1 4" id="KW-0378">Hydrolase</keyword>
<protein>
    <submittedName>
        <fullName evidence="4">Pyrimidine-specific ribonucleoside hydrolase</fullName>
        <ecNumber evidence="4">3.2.-.-</ecNumber>
    </submittedName>
</protein>
<evidence type="ECO:0000256" key="2">
    <source>
        <dbReference type="ARBA" id="ARBA00023295"/>
    </source>
</evidence>
<dbReference type="Proteomes" id="UP001519271">
    <property type="component" value="Unassembled WGS sequence"/>
</dbReference>